<keyword evidence="1" id="KW-0732">Signal</keyword>
<dbReference type="EMBL" id="GGFL01013430">
    <property type="protein sequence ID" value="MBW77608.1"/>
    <property type="molecule type" value="Transcribed_RNA"/>
</dbReference>
<evidence type="ECO:0000256" key="1">
    <source>
        <dbReference type="SAM" id="SignalP"/>
    </source>
</evidence>
<accession>A0A2M4DKA6</accession>
<feature type="chain" id="PRO_5014740339" evidence="1">
    <location>
        <begin position="27"/>
        <end position="103"/>
    </location>
</feature>
<name>A0A2M4DKA6_ANODA</name>
<feature type="signal peptide" evidence="1">
    <location>
        <begin position="1"/>
        <end position="26"/>
    </location>
</feature>
<evidence type="ECO:0000313" key="2">
    <source>
        <dbReference type="EMBL" id="MBW77608.1"/>
    </source>
</evidence>
<protein>
    <submittedName>
        <fullName evidence="2">Putative secreted protein</fullName>
    </submittedName>
</protein>
<organism evidence="2">
    <name type="scientific">Anopheles darlingi</name>
    <name type="common">Mosquito</name>
    <dbReference type="NCBI Taxonomy" id="43151"/>
    <lineage>
        <taxon>Eukaryota</taxon>
        <taxon>Metazoa</taxon>
        <taxon>Ecdysozoa</taxon>
        <taxon>Arthropoda</taxon>
        <taxon>Hexapoda</taxon>
        <taxon>Insecta</taxon>
        <taxon>Pterygota</taxon>
        <taxon>Neoptera</taxon>
        <taxon>Endopterygota</taxon>
        <taxon>Diptera</taxon>
        <taxon>Nematocera</taxon>
        <taxon>Culicoidea</taxon>
        <taxon>Culicidae</taxon>
        <taxon>Anophelinae</taxon>
        <taxon>Anopheles</taxon>
    </lineage>
</organism>
<sequence length="103" mass="11776">MSASKMTASFWVLLQLLTDFLSKVATMNALHRKRKCKRSPSGDRLSGTGSTPSVHTLTYTLIRVSTALLAKVLHSEHPEYTLHTVAERRDLRQQYLQFYWHGT</sequence>
<dbReference type="AlphaFoldDB" id="A0A2M4DKA6"/>
<proteinExistence type="predicted"/>
<reference evidence="2" key="1">
    <citation type="submission" date="2018-01" db="EMBL/GenBank/DDBJ databases">
        <title>An insight into the sialome of Amazonian anophelines.</title>
        <authorList>
            <person name="Ribeiro J.M."/>
            <person name="Scarpassa V."/>
            <person name="Calvo E."/>
        </authorList>
    </citation>
    <scope>NUCLEOTIDE SEQUENCE</scope>
</reference>